<evidence type="ECO:0000256" key="6">
    <source>
        <dbReference type="SAM" id="MobiDB-lite"/>
    </source>
</evidence>
<dbReference type="GO" id="GO:0006508">
    <property type="term" value="P:proteolysis"/>
    <property type="evidence" value="ECO:0007669"/>
    <property type="project" value="UniProtKB-KW"/>
</dbReference>
<evidence type="ECO:0000313" key="9">
    <source>
        <dbReference type="Proteomes" id="UP000644610"/>
    </source>
</evidence>
<name>A0A8J3XT01_9ACTN</name>
<gene>
    <name evidence="8" type="ORF">Psi02_42920</name>
</gene>
<feature type="domain" description="Peptidase S8/S53" evidence="7">
    <location>
        <begin position="265"/>
        <end position="498"/>
    </location>
</feature>
<evidence type="ECO:0000313" key="8">
    <source>
        <dbReference type="EMBL" id="GII47868.1"/>
    </source>
</evidence>
<protein>
    <recommendedName>
        <fullName evidence="7">Peptidase S8/S53 domain-containing protein</fullName>
    </recommendedName>
</protein>
<evidence type="ECO:0000256" key="4">
    <source>
        <dbReference type="ARBA" id="ARBA00022825"/>
    </source>
</evidence>
<keyword evidence="9" id="KW-1185">Reference proteome</keyword>
<dbReference type="Gene3D" id="3.40.50.200">
    <property type="entry name" value="Peptidase S8/S53 domain"/>
    <property type="match status" value="1"/>
</dbReference>
<dbReference type="InterPro" id="IPR036852">
    <property type="entry name" value="Peptidase_S8/S53_dom_sf"/>
</dbReference>
<feature type="compositionally biased region" description="Low complexity" evidence="6">
    <location>
        <begin position="687"/>
        <end position="709"/>
    </location>
</feature>
<dbReference type="InterPro" id="IPR023828">
    <property type="entry name" value="Peptidase_S8_Ser-AS"/>
</dbReference>
<dbReference type="PANTHER" id="PTHR43806">
    <property type="entry name" value="PEPTIDASE S8"/>
    <property type="match status" value="1"/>
</dbReference>
<dbReference type="Proteomes" id="UP000644610">
    <property type="component" value="Unassembled WGS sequence"/>
</dbReference>
<dbReference type="SUPFAM" id="SSF52743">
    <property type="entry name" value="Subtilisin-like"/>
    <property type="match status" value="1"/>
</dbReference>
<comment type="caution">
    <text evidence="8">The sequence shown here is derived from an EMBL/GenBank/DDBJ whole genome shotgun (WGS) entry which is preliminary data.</text>
</comment>
<dbReference type="PANTHER" id="PTHR43806:SF11">
    <property type="entry name" value="CEREVISIN-RELATED"/>
    <property type="match status" value="1"/>
</dbReference>
<feature type="compositionally biased region" description="Low complexity" evidence="6">
    <location>
        <begin position="645"/>
        <end position="654"/>
    </location>
</feature>
<keyword evidence="4 5" id="KW-0720">Serine protease</keyword>
<evidence type="ECO:0000256" key="5">
    <source>
        <dbReference type="PROSITE-ProRule" id="PRU01240"/>
    </source>
</evidence>
<evidence type="ECO:0000259" key="7">
    <source>
        <dbReference type="Pfam" id="PF00082"/>
    </source>
</evidence>
<accession>A0A8J3XT01</accession>
<feature type="active site" description="Charge relay system" evidence="5">
    <location>
        <position position="479"/>
    </location>
</feature>
<dbReference type="GO" id="GO:0004252">
    <property type="term" value="F:serine-type endopeptidase activity"/>
    <property type="evidence" value="ECO:0007669"/>
    <property type="project" value="UniProtKB-UniRule"/>
</dbReference>
<feature type="active site" description="Charge relay system" evidence="5">
    <location>
        <position position="274"/>
    </location>
</feature>
<feature type="region of interest" description="Disordered" evidence="6">
    <location>
        <begin position="687"/>
        <end position="729"/>
    </location>
</feature>
<dbReference type="InterPro" id="IPR000209">
    <property type="entry name" value="Peptidase_S8/S53_dom"/>
</dbReference>
<evidence type="ECO:0000256" key="2">
    <source>
        <dbReference type="ARBA" id="ARBA00022670"/>
    </source>
</evidence>
<feature type="active site" description="Charge relay system" evidence="5">
    <location>
        <position position="309"/>
    </location>
</feature>
<dbReference type="InterPro" id="IPR015500">
    <property type="entry name" value="Peptidase_S8_subtilisin-rel"/>
</dbReference>
<dbReference type="RefSeq" id="WP_203976745.1">
    <property type="nucleotide sequence ID" value="NZ_BAAAKY010000027.1"/>
</dbReference>
<keyword evidence="3 5" id="KW-0378">Hydrolase</keyword>
<evidence type="ECO:0000256" key="3">
    <source>
        <dbReference type="ARBA" id="ARBA00022801"/>
    </source>
</evidence>
<dbReference type="PRINTS" id="PR00723">
    <property type="entry name" value="SUBTILISIN"/>
</dbReference>
<feature type="region of interest" description="Disordered" evidence="6">
    <location>
        <begin position="625"/>
        <end position="675"/>
    </location>
</feature>
<proteinExistence type="inferred from homology"/>
<dbReference type="PROSITE" id="PS00138">
    <property type="entry name" value="SUBTILASE_SER"/>
    <property type="match status" value="1"/>
</dbReference>
<comment type="similarity">
    <text evidence="1 5">Belongs to the peptidase S8 family.</text>
</comment>
<reference evidence="8" key="1">
    <citation type="submission" date="2021-01" db="EMBL/GenBank/DDBJ databases">
        <title>Whole genome shotgun sequence of Planotetraspora silvatica NBRC 100141.</title>
        <authorList>
            <person name="Komaki H."/>
            <person name="Tamura T."/>
        </authorList>
    </citation>
    <scope>NUCLEOTIDE SEQUENCE</scope>
    <source>
        <strain evidence="8">NBRC 100141</strain>
    </source>
</reference>
<dbReference type="InterPro" id="IPR050131">
    <property type="entry name" value="Peptidase_S8_subtilisin-like"/>
</dbReference>
<sequence length="759" mass="77181">MTSDDKPKNGSGQSRPPGANRSRQTSRQGPQPVLPRPLRYMVALPPQAHPQAGTGGQALDGDGLHRLLEGDPEIAVRRRLPTTTPEPGVGGRAFPAVVVADMTVEHAAALRRRLPQLHIERDRLLTYSEVPSPPRKRRQASAAPPLGTESTFAFLVQGSDGAPVPGAVVMLTGSGWPAQAVTGPDGRATVTMVGETAESIVSLLVKPRSGHWSSYVERPALSSSRENLIEAAGLSDGLEGFPGRQVFGWGQRAMDLDRLPRALRGAGVKIAIIDSGAAAEHSDLLGRVTCGIDLAGGKPDGWTDDTAHHGSHCAGIIAGGDDGRGIVGFAAEAEVHACKIFPGGRFSDLIEALDYCIEQRIDVMNLSLGSRHSSRLVAAKIEEARRAGVACVVAAGSDGGSVGFPGNLPTVLTVAAIGKLGTFPGGSGHAAEIRGPVTGEGYFSPRFTCRGPEVDVCAPGVAVLSCVPPETYAAWDGTSMAAPHVTGLAALVLAHHDDFHYAYGRRDARRVDRLFHVIRASCQALDLGDPYRTGAGLPNVLRALGPALTRVTPQPEEVRRLSGELTAEMGLAGLLPLATGRMAMVGEPQAAGTVPGTGAAGVNGSAPQDGMAVVNGPVPVDGLMPANGLTLADHSGHAPGGGTPGSASTASNGSDPMAGAVPAGDGDPVKAAGQGADADGALAANATHASDGVPEAGGVPAEGAAPGGYAAHGGAGHEGGVQNGQQDGQQDGRAALAWLTREMGAAGLIAGQRAADPLH</sequence>
<dbReference type="EMBL" id="BOOQ01000027">
    <property type="protein sequence ID" value="GII47868.1"/>
    <property type="molecule type" value="Genomic_DNA"/>
</dbReference>
<dbReference type="PROSITE" id="PS00137">
    <property type="entry name" value="SUBTILASE_HIS"/>
    <property type="match status" value="1"/>
</dbReference>
<organism evidence="8 9">
    <name type="scientific">Planotetraspora silvatica</name>
    <dbReference type="NCBI Taxonomy" id="234614"/>
    <lineage>
        <taxon>Bacteria</taxon>
        <taxon>Bacillati</taxon>
        <taxon>Actinomycetota</taxon>
        <taxon>Actinomycetes</taxon>
        <taxon>Streptosporangiales</taxon>
        <taxon>Streptosporangiaceae</taxon>
        <taxon>Planotetraspora</taxon>
    </lineage>
</organism>
<evidence type="ECO:0000256" key="1">
    <source>
        <dbReference type="ARBA" id="ARBA00011073"/>
    </source>
</evidence>
<feature type="region of interest" description="Disordered" evidence="6">
    <location>
        <begin position="1"/>
        <end position="35"/>
    </location>
</feature>
<dbReference type="AlphaFoldDB" id="A0A8J3XT01"/>
<feature type="compositionally biased region" description="Gly residues" evidence="6">
    <location>
        <begin position="710"/>
        <end position="722"/>
    </location>
</feature>
<keyword evidence="2 5" id="KW-0645">Protease</keyword>
<dbReference type="Pfam" id="PF00082">
    <property type="entry name" value="Peptidase_S8"/>
    <property type="match status" value="1"/>
</dbReference>
<dbReference type="InterPro" id="IPR022398">
    <property type="entry name" value="Peptidase_S8_His-AS"/>
</dbReference>
<dbReference type="PROSITE" id="PS51892">
    <property type="entry name" value="SUBTILASE"/>
    <property type="match status" value="1"/>
</dbReference>